<dbReference type="Proteomes" id="UP001500392">
    <property type="component" value="Unassembled WGS sequence"/>
</dbReference>
<keyword evidence="2" id="KW-1185">Reference proteome</keyword>
<proteinExistence type="predicted"/>
<organism evidence="1 2">
    <name type="scientific">Zhongshania borealis</name>
    <dbReference type="NCBI Taxonomy" id="889488"/>
    <lineage>
        <taxon>Bacteria</taxon>
        <taxon>Pseudomonadati</taxon>
        <taxon>Pseudomonadota</taxon>
        <taxon>Gammaproteobacteria</taxon>
        <taxon>Cellvibrionales</taxon>
        <taxon>Spongiibacteraceae</taxon>
        <taxon>Zhongshania</taxon>
    </lineage>
</organism>
<comment type="caution">
    <text evidence="1">The sequence shown here is derived from an EMBL/GenBank/DDBJ whole genome shotgun (WGS) entry which is preliminary data.</text>
</comment>
<protein>
    <submittedName>
        <fullName evidence="1">Uncharacterized protein</fullName>
    </submittedName>
</protein>
<gene>
    <name evidence="1" type="ORF">GCM10022414_37710</name>
</gene>
<evidence type="ECO:0000313" key="2">
    <source>
        <dbReference type="Proteomes" id="UP001500392"/>
    </source>
</evidence>
<accession>A0ABP7X7X3</accession>
<evidence type="ECO:0000313" key="1">
    <source>
        <dbReference type="EMBL" id="GAA4106919.1"/>
    </source>
</evidence>
<sequence length="47" mass="4921">MPIAIRAVMLKVIAALLTKADIHKANNGQPDYVVAIPEVAALIKPAA</sequence>
<name>A0ABP7X7X3_9GAMM</name>
<reference evidence="2" key="1">
    <citation type="journal article" date="2019" name="Int. J. Syst. Evol. Microbiol.">
        <title>The Global Catalogue of Microorganisms (GCM) 10K type strain sequencing project: providing services to taxonomists for standard genome sequencing and annotation.</title>
        <authorList>
            <consortium name="The Broad Institute Genomics Platform"/>
            <consortium name="The Broad Institute Genome Sequencing Center for Infectious Disease"/>
            <person name="Wu L."/>
            <person name="Ma J."/>
        </authorList>
    </citation>
    <scope>NUCLEOTIDE SEQUENCE [LARGE SCALE GENOMIC DNA]</scope>
    <source>
        <strain evidence="2">JCM 17304</strain>
    </source>
</reference>
<dbReference type="EMBL" id="BAABDM010000015">
    <property type="protein sequence ID" value="GAA4106919.1"/>
    <property type="molecule type" value="Genomic_DNA"/>
</dbReference>